<dbReference type="AlphaFoldDB" id="S2K6I9"/>
<dbReference type="EMBL" id="KE123913">
    <property type="protein sequence ID" value="EPB91013.1"/>
    <property type="molecule type" value="Genomic_DNA"/>
</dbReference>
<organism evidence="1 2">
    <name type="scientific">Mucor circinelloides f. circinelloides (strain 1006PhL)</name>
    <name type="common">Mucormycosis agent</name>
    <name type="synonym">Calyptromyces circinelloides</name>
    <dbReference type="NCBI Taxonomy" id="1220926"/>
    <lineage>
        <taxon>Eukaryota</taxon>
        <taxon>Fungi</taxon>
        <taxon>Fungi incertae sedis</taxon>
        <taxon>Mucoromycota</taxon>
        <taxon>Mucoromycotina</taxon>
        <taxon>Mucoromycetes</taxon>
        <taxon>Mucorales</taxon>
        <taxon>Mucorineae</taxon>
        <taxon>Mucoraceae</taxon>
        <taxon>Mucor</taxon>
    </lineage>
</organism>
<sequence>MNEEDKEGDEENDNVDITLEEEHEIAIYSSLGEDKSLNSLADQEAKCNVLEYLNGGGQLAWSTTSSDSSILHKLMRFRDINVTGVQNLKILNDLRALQVKTCSIDALI</sequence>
<dbReference type="Proteomes" id="UP000014254">
    <property type="component" value="Unassembled WGS sequence"/>
</dbReference>
<accession>S2K6I9</accession>
<protein>
    <submittedName>
        <fullName evidence="1">Uncharacterized protein</fullName>
    </submittedName>
</protein>
<evidence type="ECO:0000313" key="1">
    <source>
        <dbReference type="EMBL" id="EPB91013.1"/>
    </source>
</evidence>
<evidence type="ECO:0000313" key="2">
    <source>
        <dbReference type="Proteomes" id="UP000014254"/>
    </source>
</evidence>
<name>S2K6I9_MUCC1</name>
<reference evidence="2" key="1">
    <citation type="submission" date="2013-05" db="EMBL/GenBank/DDBJ databases">
        <title>The Genome sequence of Mucor circinelloides f. circinelloides 1006PhL.</title>
        <authorList>
            <consortium name="The Broad Institute Genomics Platform"/>
            <person name="Cuomo C."/>
            <person name="Earl A."/>
            <person name="Findley K."/>
            <person name="Lee S.C."/>
            <person name="Walker B."/>
            <person name="Young S."/>
            <person name="Zeng Q."/>
            <person name="Gargeya S."/>
            <person name="Fitzgerald M."/>
            <person name="Haas B."/>
            <person name="Abouelleil A."/>
            <person name="Allen A.W."/>
            <person name="Alvarado L."/>
            <person name="Arachchi H.M."/>
            <person name="Berlin A.M."/>
            <person name="Chapman S.B."/>
            <person name="Gainer-Dewar J."/>
            <person name="Goldberg J."/>
            <person name="Griggs A."/>
            <person name="Gujja S."/>
            <person name="Hansen M."/>
            <person name="Howarth C."/>
            <person name="Imamovic A."/>
            <person name="Ireland A."/>
            <person name="Larimer J."/>
            <person name="McCowan C."/>
            <person name="Murphy C."/>
            <person name="Pearson M."/>
            <person name="Poon T.W."/>
            <person name="Priest M."/>
            <person name="Roberts A."/>
            <person name="Saif S."/>
            <person name="Shea T."/>
            <person name="Sisk P."/>
            <person name="Sykes S."/>
            <person name="Wortman J."/>
            <person name="Nusbaum C."/>
            <person name="Birren B."/>
        </authorList>
    </citation>
    <scope>NUCLEOTIDE SEQUENCE [LARGE SCALE GENOMIC DNA]</scope>
    <source>
        <strain evidence="2">1006PhL</strain>
    </source>
</reference>
<dbReference type="InParanoid" id="S2K6I9"/>
<proteinExistence type="predicted"/>
<keyword evidence="2" id="KW-1185">Reference proteome</keyword>
<dbReference type="VEuPathDB" id="FungiDB:HMPREF1544_02082"/>
<dbReference type="OrthoDB" id="2258475at2759"/>
<gene>
    <name evidence="1" type="ORF">HMPREF1544_02082</name>
</gene>